<gene>
    <name evidence="2" type="ORF">QQS21_010408</name>
</gene>
<organism evidence="2 3">
    <name type="scientific">Conoideocrella luteorostrata</name>
    <dbReference type="NCBI Taxonomy" id="1105319"/>
    <lineage>
        <taxon>Eukaryota</taxon>
        <taxon>Fungi</taxon>
        <taxon>Dikarya</taxon>
        <taxon>Ascomycota</taxon>
        <taxon>Pezizomycotina</taxon>
        <taxon>Sordariomycetes</taxon>
        <taxon>Hypocreomycetidae</taxon>
        <taxon>Hypocreales</taxon>
        <taxon>Clavicipitaceae</taxon>
        <taxon>Conoideocrella</taxon>
    </lineage>
</organism>
<dbReference type="EMBL" id="JASWJB010000302">
    <property type="protein sequence ID" value="KAK2591884.1"/>
    <property type="molecule type" value="Genomic_DNA"/>
</dbReference>
<comment type="caution">
    <text evidence="2">The sequence shown here is derived from an EMBL/GenBank/DDBJ whole genome shotgun (WGS) entry which is preliminary data.</text>
</comment>
<evidence type="ECO:0000313" key="2">
    <source>
        <dbReference type="EMBL" id="KAK2591884.1"/>
    </source>
</evidence>
<dbReference type="Proteomes" id="UP001251528">
    <property type="component" value="Unassembled WGS sequence"/>
</dbReference>
<evidence type="ECO:0008006" key="4">
    <source>
        <dbReference type="Google" id="ProtNLM"/>
    </source>
</evidence>
<sequence length="611" mass="68283">MADHQYFYLISSRKMDTPANFRLEGGINEYEDADPPPDEAWGYNNAEEGGFTLVTNNLKEAKHDFFQSFQRGWIYRITASPNMVPRVSSDGLHPGYTHAALGGVLWSQVQAYAPIDMSWGDSQEFHWQDNLDYDPRWRFYGANGVQPLLSGEYHIRDTTLRNLAREFMNDLTSPEPGFLDADKLKNLRELLDWNPESEPKRDFPLIRHRQPPSLTSATLRGFDWSTVDIPAHMRMVMKDGIPTSADCAKIIRKVIRTHSESISKQQQQQHRRDNNEKAKQGDECEKLASTIKEQDKQANNHLPTSAHGTNYTAHDVKIVYHADFLWPEEAKKQGGFIPASKTPPSATPDAEIEITNFLIPTYLSFGAAAGQAARISSNKTKGFAGVVYVVHATPNIISSGNRSAAVGGIRWSQVMGWMQVPQQYSPPEYNATWNNSSSRRQHFEEAFKENKDLFQQNKDYAVNKFKQYKTTTIVQQNMSTLHDLELFMNQNGQAVDWKGTFPLFQASSTAQSDKSTEAKAKNAIPTPHEPSAWEKIEKYVKSHAIAIALLPAAVALNFIPGLGEVADAAELAALCTESVEGVEMAEMSSSLTEVGSGVARVLQQAAKLKVA</sequence>
<dbReference type="SUPFAM" id="SSF56399">
    <property type="entry name" value="ADP-ribosylation"/>
    <property type="match status" value="2"/>
</dbReference>
<name>A0AAJ0FU76_9HYPO</name>
<evidence type="ECO:0000313" key="3">
    <source>
        <dbReference type="Proteomes" id="UP001251528"/>
    </source>
</evidence>
<dbReference type="Gene3D" id="3.90.210.10">
    <property type="entry name" value="Heat-Labile Enterotoxin, subunit A"/>
    <property type="match status" value="2"/>
</dbReference>
<evidence type="ECO:0000256" key="1">
    <source>
        <dbReference type="SAM" id="MobiDB-lite"/>
    </source>
</evidence>
<reference evidence="2" key="1">
    <citation type="submission" date="2023-06" db="EMBL/GenBank/DDBJ databases">
        <title>Conoideocrella luteorostrata (Hypocreales: Clavicipitaceae), a potential biocontrol fungus for elongate hemlock scale in United States Christmas tree production areas.</title>
        <authorList>
            <person name="Barrett H."/>
            <person name="Lovett B."/>
            <person name="Macias A.M."/>
            <person name="Stajich J.E."/>
            <person name="Kasson M.T."/>
        </authorList>
    </citation>
    <scope>NUCLEOTIDE SEQUENCE</scope>
    <source>
        <strain evidence="2">ARSEF 14590</strain>
    </source>
</reference>
<feature type="compositionally biased region" description="Basic and acidic residues" evidence="1">
    <location>
        <begin position="270"/>
        <end position="284"/>
    </location>
</feature>
<feature type="region of interest" description="Disordered" evidence="1">
    <location>
        <begin position="259"/>
        <end position="284"/>
    </location>
</feature>
<protein>
    <recommendedName>
        <fullName evidence="4">Enterotoxin</fullName>
    </recommendedName>
</protein>
<proteinExistence type="predicted"/>
<accession>A0AAJ0FU76</accession>
<dbReference type="AlphaFoldDB" id="A0AAJ0FU76"/>
<keyword evidence="3" id="KW-1185">Reference proteome</keyword>